<gene>
    <name evidence="2" type="ORF">O185_02770</name>
</gene>
<evidence type="ECO:0000313" key="2">
    <source>
        <dbReference type="EMBL" id="ERT14587.1"/>
    </source>
</evidence>
<dbReference type="SUPFAM" id="SSF53328">
    <property type="entry name" value="Formyltransferase"/>
    <property type="match status" value="1"/>
</dbReference>
<proteinExistence type="predicted"/>
<dbReference type="Proteomes" id="UP000017133">
    <property type="component" value="Unassembled WGS sequence"/>
</dbReference>
<dbReference type="InterPro" id="IPR036477">
    <property type="entry name" value="Formyl_transf_N_sf"/>
</dbReference>
<dbReference type="InterPro" id="IPR002376">
    <property type="entry name" value="Formyl_transf_N"/>
</dbReference>
<organism evidence="2 3">
    <name type="scientific">Photorhabdus temperata J3</name>
    <dbReference type="NCBI Taxonomy" id="1389415"/>
    <lineage>
        <taxon>Bacteria</taxon>
        <taxon>Pseudomonadati</taxon>
        <taxon>Pseudomonadota</taxon>
        <taxon>Gammaproteobacteria</taxon>
        <taxon>Enterobacterales</taxon>
        <taxon>Morganellaceae</taxon>
        <taxon>Photorhabdus</taxon>
    </lineage>
</organism>
<dbReference type="AlphaFoldDB" id="U7R5E2"/>
<protein>
    <recommendedName>
        <fullName evidence="1">Formyl transferase N-terminal domain-containing protein</fullName>
    </recommendedName>
</protein>
<reference evidence="2 3" key="1">
    <citation type="submission" date="2013-10" db="EMBL/GenBank/DDBJ databases">
        <title>Whole Genome Shotgun Sequence of Photorhabdus temperata J3.</title>
        <authorList>
            <person name="Park G.-S."/>
            <person name="Hong S.-J."/>
            <person name="Shin J.-H."/>
        </authorList>
    </citation>
    <scope>NUCLEOTIDE SEQUENCE [LARGE SCALE GENOMIC DNA]</scope>
    <source>
        <strain evidence="2 3">J3</strain>
    </source>
</reference>
<evidence type="ECO:0000259" key="1">
    <source>
        <dbReference type="Pfam" id="PF00551"/>
    </source>
</evidence>
<sequence length="193" mass="22474">MEKYNAHVLFIGDCSFWSERAYEFIFTLFDKVSPVFWETGMPKNESVDSWRGDWIISFKSDLVLTKEILSRAKLGAINIHPSSTKYRGIGGYHYAIDNKDPYFGATCHHIDNYIDHGEIIKTITFPIIPVEKPNMLRQRTAAYCLILLYDICINIFHGEKLPTTQEKWEPKLFTKKELEIYLENKGLNNELTV</sequence>
<dbReference type="EMBL" id="AXDT01000024">
    <property type="protein sequence ID" value="ERT14587.1"/>
    <property type="molecule type" value="Genomic_DNA"/>
</dbReference>
<dbReference type="Pfam" id="PF00551">
    <property type="entry name" value="Formyl_trans_N"/>
    <property type="match status" value="1"/>
</dbReference>
<dbReference type="Gene3D" id="3.40.50.12230">
    <property type="match status" value="1"/>
</dbReference>
<keyword evidence="3" id="KW-1185">Reference proteome</keyword>
<comment type="caution">
    <text evidence="2">The sequence shown here is derived from an EMBL/GenBank/DDBJ whole genome shotgun (WGS) entry which is preliminary data.</text>
</comment>
<dbReference type="PATRIC" id="fig|1389415.4.peg.545"/>
<dbReference type="RefSeq" id="WP_023043676.1">
    <property type="nucleotide sequence ID" value="NZ_AXDT01000024.1"/>
</dbReference>
<feature type="domain" description="Formyl transferase N-terminal" evidence="1">
    <location>
        <begin position="46"/>
        <end position="141"/>
    </location>
</feature>
<accession>U7R5E2</accession>
<name>U7R5E2_PHOTE</name>
<evidence type="ECO:0000313" key="3">
    <source>
        <dbReference type="Proteomes" id="UP000017133"/>
    </source>
</evidence>